<protein>
    <submittedName>
        <fullName evidence="1">Uncharacterized protein</fullName>
    </submittedName>
</protein>
<sequence>MLDSENEKNLPNPLAESFESAPFCKSQLSGNLGRPGGTLIRQLVALVSALSLSLSVLLDTLLEGSIGISRVLALPTSRSLIRRHHKASPRLKCGRNCCKKRTISARQSSSNCLKFAKMTSDASESTSFSQDPSFK</sequence>
<reference evidence="1" key="1">
    <citation type="journal article" date="2013" name="J. Plant Res.">
        <title>Effect of fungi and light on seed germination of three Opuntia species from semiarid lands of central Mexico.</title>
        <authorList>
            <person name="Delgado-Sanchez P."/>
            <person name="Jimenez-Bremont J.F."/>
            <person name="Guerrero-Gonzalez Mde L."/>
            <person name="Flores J."/>
        </authorList>
    </citation>
    <scope>NUCLEOTIDE SEQUENCE</scope>
    <source>
        <tissue evidence="1">Cladode</tissue>
    </source>
</reference>
<dbReference type="EMBL" id="GISG01109789">
    <property type="protein sequence ID" value="MBA4638556.1"/>
    <property type="molecule type" value="Transcribed_RNA"/>
</dbReference>
<reference evidence="1" key="2">
    <citation type="submission" date="2020-07" db="EMBL/GenBank/DDBJ databases">
        <authorList>
            <person name="Vera ALvarez R."/>
            <person name="Arias-Moreno D.M."/>
            <person name="Jimenez-Jacinto V."/>
            <person name="Jimenez-Bremont J.F."/>
            <person name="Swaminathan K."/>
            <person name="Moose S.P."/>
            <person name="Guerrero-Gonzalez M.L."/>
            <person name="Marino-Ramirez L."/>
            <person name="Landsman D."/>
            <person name="Rodriguez-Kessler M."/>
            <person name="Delgado-Sanchez P."/>
        </authorList>
    </citation>
    <scope>NUCLEOTIDE SEQUENCE</scope>
    <source>
        <tissue evidence="1">Cladode</tissue>
    </source>
</reference>
<dbReference type="AlphaFoldDB" id="A0A7C8ZAU9"/>
<name>A0A7C8ZAU9_OPUST</name>
<accession>A0A7C8ZAU9</accession>
<proteinExistence type="predicted"/>
<organism evidence="1">
    <name type="scientific">Opuntia streptacantha</name>
    <name type="common">Prickly pear cactus</name>
    <name type="synonym">Opuntia cardona</name>
    <dbReference type="NCBI Taxonomy" id="393608"/>
    <lineage>
        <taxon>Eukaryota</taxon>
        <taxon>Viridiplantae</taxon>
        <taxon>Streptophyta</taxon>
        <taxon>Embryophyta</taxon>
        <taxon>Tracheophyta</taxon>
        <taxon>Spermatophyta</taxon>
        <taxon>Magnoliopsida</taxon>
        <taxon>eudicotyledons</taxon>
        <taxon>Gunneridae</taxon>
        <taxon>Pentapetalae</taxon>
        <taxon>Caryophyllales</taxon>
        <taxon>Cactineae</taxon>
        <taxon>Cactaceae</taxon>
        <taxon>Opuntioideae</taxon>
        <taxon>Opuntia</taxon>
    </lineage>
</organism>
<evidence type="ECO:0000313" key="1">
    <source>
        <dbReference type="EMBL" id="MBA4638556.1"/>
    </source>
</evidence>